<dbReference type="AlphaFoldDB" id="A0A9P0L6M7"/>
<dbReference type="GO" id="GO:0046983">
    <property type="term" value="F:protein dimerization activity"/>
    <property type="evidence" value="ECO:0007669"/>
    <property type="project" value="InterPro"/>
</dbReference>
<proteinExistence type="predicted"/>
<keyword evidence="3" id="KW-1185">Reference proteome</keyword>
<protein>
    <recommendedName>
        <fullName evidence="1">HAT C-terminal dimerisation domain-containing protein</fullName>
    </recommendedName>
</protein>
<dbReference type="OrthoDB" id="10033706at2759"/>
<gene>
    <name evidence="2" type="ORF">ACAOBT_LOCUS18725</name>
</gene>
<accession>A0A9P0L6M7</accession>
<dbReference type="PANTHER" id="PTHR37162">
    <property type="entry name" value="HAT FAMILY DIMERISATION DOMAINCONTAINING PROTEIN-RELATED"/>
    <property type="match status" value="1"/>
</dbReference>
<organism evidence="2 3">
    <name type="scientific">Acanthoscelides obtectus</name>
    <name type="common">Bean weevil</name>
    <name type="synonym">Bruchus obtectus</name>
    <dbReference type="NCBI Taxonomy" id="200917"/>
    <lineage>
        <taxon>Eukaryota</taxon>
        <taxon>Metazoa</taxon>
        <taxon>Ecdysozoa</taxon>
        <taxon>Arthropoda</taxon>
        <taxon>Hexapoda</taxon>
        <taxon>Insecta</taxon>
        <taxon>Pterygota</taxon>
        <taxon>Neoptera</taxon>
        <taxon>Endopterygota</taxon>
        <taxon>Coleoptera</taxon>
        <taxon>Polyphaga</taxon>
        <taxon>Cucujiformia</taxon>
        <taxon>Chrysomeloidea</taxon>
        <taxon>Chrysomelidae</taxon>
        <taxon>Bruchinae</taxon>
        <taxon>Bruchini</taxon>
        <taxon>Acanthoscelides</taxon>
    </lineage>
</organism>
<comment type="caution">
    <text evidence="2">The sequence shown here is derived from an EMBL/GenBank/DDBJ whole genome shotgun (WGS) entry which is preliminary data.</text>
</comment>
<sequence length="694" mass="79280">MLIAAKEGTFAYHTIKHLQSFRSLDCTSKLIVNMFEPKFAAARTKTEAIVKNVLAQEAQSQLEIDLRKANFVSITIDSSNHREIKVVPLMARYFDGEKGIQLKLLQLRDLPGETSEQLKYYVASALNHHNLLQKCIGMSADNTNTNFGAMRRKGVNNLFSKLNASRGKPVIGIGCVAHIFNNCLQNATDVLPIDVELKVRESLSKLENMGDIDRSVNYRDIFIMHVKQFYSNCVTYLKNWSENLSELKLFGWVNLKKQVSWAEIWSSCEAFKDYIGPILNQDELFDEVSLIRTNVTEDKIVDWNSRNISTEDRWLEVFQKESALKNLKILCEFVFCLPGTSASLERLFSNINNYWSPDKSQLKISTLEAIMQVYTNFKVSCNEMFQFLKSKPQLLKEIHGSKKSYSTFPLRFSIYNSKERNPLEHPKNILENLQFQKFDGYLEQSTPTLVTLVTHSKTNPGYRIISHSHVTRNSETENWAINKVGLKIDLEKFGDYKVNESNGPLSTNACVSASSISSTAIKLGNVYQDTHTRHTLAIIFLLNRIEYKEFSLESNCFHLNNMAICRVGALHLTFPSHVSPSNETVKAVTLPNDSGVFLNLNSNSQSQQFVFVEHLLRLFSLGQYHDHQRHGRAAAALQSNDVERAISPLLQFSLNLSIRKVDGNSSNHRMDVPFRMERKIDFRANFRDVIPMDR</sequence>
<dbReference type="EMBL" id="CAKOFQ010007053">
    <property type="protein sequence ID" value="CAH1988897.1"/>
    <property type="molecule type" value="Genomic_DNA"/>
</dbReference>
<dbReference type="InterPro" id="IPR012337">
    <property type="entry name" value="RNaseH-like_sf"/>
</dbReference>
<reference evidence="2" key="1">
    <citation type="submission" date="2022-03" db="EMBL/GenBank/DDBJ databases">
        <authorList>
            <person name="Sayadi A."/>
        </authorList>
    </citation>
    <scope>NUCLEOTIDE SEQUENCE</scope>
</reference>
<name>A0A9P0L6M7_ACAOB</name>
<feature type="domain" description="HAT C-terminal dimerisation" evidence="1">
    <location>
        <begin position="313"/>
        <end position="375"/>
    </location>
</feature>
<dbReference type="Pfam" id="PF05699">
    <property type="entry name" value="Dimer_Tnp_hAT"/>
    <property type="match status" value="1"/>
</dbReference>
<dbReference type="PANTHER" id="PTHR37162:SF10">
    <property type="entry name" value="DUF4371 DOMAIN-CONTAINING PROTEIN"/>
    <property type="match status" value="1"/>
</dbReference>
<evidence type="ECO:0000313" key="3">
    <source>
        <dbReference type="Proteomes" id="UP001152888"/>
    </source>
</evidence>
<evidence type="ECO:0000259" key="1">
    <source>
        <dbReference type="Pfam" id="PF05699"/>
    </source>
</evidence>
<dbReference type="SUPFAM" id="SSF53098">
    <property type="entry name" value="Ribonuclease H-like"/>
    <property type="match status" value="1"/>
</dbReference>
<dbReference type="Proteomes" id="UP001152888">
    <property type="component" value="Unassembled WGS sequence"/>
</dbReference>
<evidence type="ECO:0000313" key="2">
    <source>
        <dbReference type="EMBL" id="CAH1988897.1"/>
    </source>
</evidence>
<dbReference type="InterPro" id="IPR008906">
    <property type="entry name" value="HATC_C_dom"/>
</dbReference>